<keyword evidence="5" id="KW-0813">Transport</keyword>
<accession>A0A934QIZ0</accession>
<proteinExistence type="inferred from homology"/>
<dbReference type="GO" id="GO:0009977">
    <property type="term" value="F:proton motive force dependent protein transmembrane transporter activity"/>
    <property type="evidence" value="ECO:0007669"/>
    <property type="project" value="TreeGrafter"/>
</dbReference>
<comment type="similarity">
    <text evidence="5">Belongs to the TatC family.</text>
</comment>
<evidence type="ECO:0000256" key="6">
    <source>
        <dbReference type="SAM" id="MobiDB-lite"/>
    </source>
</evidence>
<reference evidence="7" key="1">
    <citation type="submission" date="2017-08" db="EMBL/GenBank/DDBJ databases">
        <authorList>
            <person name="Imhoff J.F."/>
            <person name="Rahn T."/>
            <person name="Kuenzel S."/>
            <person name="Neulinger S.C."/>
        </authorList>
    </citation>
    <scope>NUCLEOTIDE SEQUENCE</scope>
    <source>
        <strain evidence="7">DSM 9154</strain>
    </source>
</reference>
<comment type="subunit">
    <text evidence="5">The Tat system comprises two distinct complexes: a TatABC complex, containing multiple copies of TatA, TatB and TatC subunits, and a separate TatA complex, containing only TatA subunits. Substrates initially bind to the TatABC complex, which probably triggers association of the separate TatA complex to form the active translocon.</text>
</comment>
<dbReference type="AlphaFoldDB" id="A0A934QIZ0"/>
<feature type="transmembrane region" description="Helical" evidence="5">
    <location>
        <begin position="49"/>
        <end position="67"/>
    </location>
</feature>
<evidence type="ECO:0000256" key="5">
    <source>
        <dbReference type="HAMAP-Rule" id="MF_00902"/>
    </source>
</evidence>
<comment type="function">
    <text evidence="5">Part of the twin-arginine translocation (Tat) system that transports large folded proteins containing a characteristic twin-arginine motif in their signal peptide across membranes. Together with TatB, TatC is part of a receptor directly interacting with Tat signal peptides.</text>
</comment>
<name>A0A934QIZ0_9PROT</name>
<evidence type="ECO:0000256" key="2">
    <source>
        <dbReference type="ARBA" id="ARBA00022692"/>
    </source>
</evidence>
<dbReference type="EMBL" id="NRRE01000026">
    <property type="protein sequence ID" value="MBK1697744.1"/>
    <property type="molecule type" value="Genomic_DNA"/>
</dbReference>
<keyword evidence="2 5" id="KW-0812">Transmembrane</keyword>
<organism evidence="7 8">
    <name type="scientific">Rhodovibrio salinarum</name>
    <dbReference type="NCBI Taxonomy" id="1087"/>
    <lineage>
        <taxon>Bacteria</taxon>
        <taxon>Pseudomonadati</taxon>
        <taxon>Pseudomonadota</taxon>
        <taxon>Alphaproteobacteria</taxon>
        <taxon>Rhodospirillales</taxon>
        <taxon>Rhodovibrionaceae</taxon>
        <taxon>Rhodovibrio</taxon>
    </lineage>
</organism>
<evidence type="ECO:0000256" key="3">
    <source>
        <dbReference type="ARBA" id="ARBA00022989"/>
    </source>
</evidence>
<dbReference type="InterPro" id="IPR002033">
    <property type="entry name" value="TatC"/>
</dbReference>
<evidence type="ECO:0000256" key="1">
    <source>
        <dbReference type="ARBA" id="ARBA00004141"/>
    </source>
</evidence>
<comment type="subcellular location">
    <subcellularLocation>
        <location evidence="5">Cell membrane</location>
        <topology evidence="5">Multi-pass membrane protein</topology>
    </subcellularLocation>
    <subcellularLocation>
        <location evidence="1">Membrane</location>
        <topology evidence="1">Multi-pass membrane protein</topology>
    </subcellularLocation>
</comment>
<feature type="transmembrane region" description="Helical" evidence="5">
    <location>
        <begin position="103"/>
        <end position="130"/>
    </location>
</feature>
<keyword evidence="8" id="KW-1185">Reference proteome</keyword>
<gene>
    <name evidence="5 7" type="primary">tatC</name>
    <name evidence="7" type="ORF">CKO21_10870</name>
</gene>
<dbReference type="InterPro" id="IPR019820">
    <property type="entry name" value="Sec-indep_translocase_CS"/>
</dbReference>
<keyword evidence="5" id="KW-0811">Translocation</keyword>
<protein>
    <recommendedName>
        <fullName evidence="5">Sec-independent protein translocase protein TatC</fullName>
    </recommendedName>
</protein>
<comment type="caution">
    <text evidence="7">The sequence shown here is derived from an EMBL/GenBank/DDBJ whole genome shotgun (WGS) entry which is preliminary data.</text>
</comment>
<dbReference type="Proteomes" id="UP000778970">
    <property type="component" value="Unassembled WGS sequence"/>
</dbReference>
<dbReference type="PRINTS" id="PR01840">
    <property type="entry name" value="TATCFAMILY"/>
</dbReference>
<dbReference type="PANTHER" id="PTHR30371:SF0">
    <property type="entry name" value="SEC-INDEPENDENT PROTEIN TRANSLOCASE PROTEIN TATC, CHLOROPLASTIC-RELATED"/>
    <property type="match status" value="1"/>
</dbReference>
<keyword evidence="5" id="KW-0653">Protein transport</keyword>
<feature type="transmembrane region" description="Helical" evidence="5">
    <location>
        <begin position="142"/>
        <end position="164"/>
    </location>
</feature>
<dbReference type="PROSITE" id="PS01218">
    <property type="entry name" value="TATC"/>
    <property type="match status" value="1"/>
</dbReference>
<dbReference type="NCBIfam" id="TIGR00945">
    <property type="entry name" value="tatC"/>
    <property type="match status" value="1"/>
</dbReference>
<dbReference type="Pfam" id="PF00902">
    <property type="entry name" value="TatC"/>
    <property type="match status" value="1"/>
</dbReference>
<evidence type="ECO:0000256" key="4">
    <source>
        <dbReference type="ARBA" id="ARBA00023136"/>
    </source>
</evidence>
<dbReference type="GO" id="GO:0033281">
    <property type="term" value="C:TAT protein transport complex"/>
    <property type="evidence" value="ECO:0007669"/>
    <property type="project" value="UniProtKB-UniRule"/>
</dbReference>
<feature type="transmembrane region" description="Helical" evidence="5">
    <location>
        <begin position="236"/>
        <end position="251"/>
    </location>
</feature>
<evidence type="ECO:0000313" key="8">
    <source>
        <dbReference type="Proteomes" id="UP000778970"/>
    </source>
</evidence>
<feature type="transmembrane region" description="Helical" evidence="5">
    <location>
        <begin position="202"/>
        <end position="224"/>
    </location>
</feature>
<dbReference type="PANTHER" id="PTHR30371">
    <property type="entry name" value="SEC-INDEPENDENT PROTEIN TRANSLOCASE PROTEIN TATC"/>
    <property type="match status" value="1"/>
</dbReference>
<dbReference type="GO" id="GO:0043953">
    <property type="term" value="P:protein transport by the Tat complex"/>
    <property type="evidence" value="ECO:0007669"/>
    <property type="project" value="UniProtKB-UniRule"/>
</dbReference>
<reference evidence="7" key="2">
    <citation type="journal article" date="2020" name="Microorganisms">
        <title>Osmotic Adaptation and Compatible Solute Biosynthesis of Phototrophic Bacteria as Revealed from Genome Analyses.</title>
        <authorList>
            <person name="Imhoff J.F."/>
            <person name="Rahn T."/>
            <person name="Kunzel S."/>
            <person name="Keller A."/>
            <person name="Neulinger S.C."/>
        </authorList>
    </citation>
    <scope>NUCLEOTIDE SEQUENCE</scope>
    <source>
        <strain evidence="7">DSM 9154</strain>
    </source>
</reference>
<dbReference type="GO" id="GO:0065002">
    <property type="term" value="P:intracellular protein transmembrane transport"/>
    <property type="evidence" value="ECO:0007669"/>
    <property type="project" value="TreeGrafter"/>
</dbReference>
<feature type="compositionally biased region" description="Basic residues" evidence="6">
    <location>
        <begin position="1"/>
        <end position="10"/>
    </location>
</feature>
<evidence type="ECO:0000313" key="7">
    <source>
        <dbReference type="EMBL" id="MBK1697744.1"/>
    </source>
</evidence>
<keyword evidence="4 5" id="KW-0472">Membrane</keyword>
<feature type="region of interest" description="Disordered" evidence="6">
    <location>
        <begin position="1"/>
        <end position="27"/>
    </location>
</feature>
<keyword evidence="3 5" id="KW-1133">Transmembrane helix</keyword>
<keyword evidence="5" id="KW-1003">Cell membrane</keyword>
<sequence>MQVRRFRARRAQGAPRQASRKAYSGVSDDTYDDRKMPLLDHLIELRNRMLWSIGALVVGFLICFYFAEPLFNFLVDPLADILQRRGLDQGYRRMIFTDLTEVFFTYIKVAFFFGAFITCPVFLTQFWMFLAPGLYRHEKKALAPFLIASPVLFFLGGALVYWAIFPLAWEFFLSFETSGTGGGLPIQLEAKVNEYLGLVMKLIFAFGLCFQLPVVMTLMARVGLATSEGMRRKRKYAIVGVFIAAAIFTPPDPLSQISLAVPIILLYEISIWMARLTERKRAEAEAETEREIDEE</sequence>
<feature type="transmembrane region" description="Helical" evidence="5">
    <location>
        <begin position="257"/>
        <end position="274"/>
    </location>
</feature>
<dbReference type="HAMAP" id="MF_00902">
    <property type="entry name" value="TatC"/>
    <property type="match status" value="1"/>
</dbReference>